<comment type="caution">
    <text evidence="2">The sequence shown here is derived from an EMBL/GenBank/DDBJ whole genome shotgun (WGS) entry which is preliminary data.</text>
</comment>
<gene>
    <name evidence="2" type="ORF">HXK21_09410</name>
</gene>
<protein>
    <submittedName>
        <fullName evidence="2">DUF4263 domain-containing protein</fullName>
    </submittedName>
</protein>
<dbReference type="InterPro" id="IPR025359">
    <property type="entry name" value="SduA_C"/>
</dbReference>
<dbReference type="AlphaFoldDB" id="A0A929X0P8"/>
<evidence type="ECO:0000313" key="2">
    <source>
        <dbReference type="EMBL" id="MBF0971228.1"/>
    </source>
</evidence>
<accession>A0A929X0P8</accession>
<proteinExistence type="predicted"/>
<sequence>MEKERKEIQPSRWDIAVVRAELTTAFEENSEQKLLSVLKDNSFLFYELYSRKYGIQPVFREINFGGELRCDFAWLNDNSDGPEWVLVEVEKPKMKLFTQKNEPTSELNHAIEQVKSWERYFDEHPSEKKHIFGAVARFQFILIVGDKESWETNFASKWRIHNNKKTGIKIRTSDVFWRALKDLEQHPEEFGSFAKHPKTMPPSKLNEYWSSCEYIGQWRRIID</sequence>
<dbReference type="Pfam" id="PF14082">
    <property type="entry name" value="SduA_C"/>
    <property type="match status" value="1"/>
</dbReference>
<evidence type="ECO:0000259" key="1">
    <source>
        <dbReference type="Pfam" id="PF14082"/>
    </source>
</evidence>
<dbReference type="Proteomes" id="UP000704068">
    <property type="component" value="Unassembled WGS sequence"/>
</dbReference>
<organism evidence="2 3">
    <name type="scientific">Alloprevotella tannerae</name>
    <dbReference type="NCBI Taxonomy" id="76122"/>
    <lineage>
        <taxon>Bacteria</taxon>
        <taxon>Pseudomonadati</taxon>
        <taxon>Bacteroidota</taxon>
        <taxon>Bacteroidia</taxon>
        <taxon>Bacteroidales</taxon>
        <taxon>Prevotellaceae</taxon>
        <taxon>Alloprevotella</taxon>
    </lineage>
</organism>
<name>A0A929X0P8_9BACT</name>
<dbReference type="RefSeq" id="WP_303764781.1">
    <property type="nucleotide sequence ID" value="NZ_JABZGR010000057.1"/>
</dbReference>
<reference evidence="2" key="1">
    <citation type="submission" date="2020-04" db="EMBL/GenBank/DDBJ databases">
        <title>Deep metagenomics examines the oral microbiome during advanced dental caries in children, revealing novel taxa and co-occurrences with host molecules.</title>
        <authorList>
            <person name="Baker J.L."/>
            <person name="Morton J.T."/>
            <person name="Dinis M."/>
            <person name="Alvarez R."/>
            <person name="Tran N.C."/>
            <person name="Knight R."/>
            <person name="Edlund A."/>
        </authorList>
    </citation>
    <scope>NUCLEOTIDE SEQUENCE</scope>
    <source>
        <strain evidence="2">JCVI_34_bin.1</strain>
    </source>
</reference>
<dbReference type="EMBL" id="JABZGR010000057">
    <property type="protein sequence ID" value="MBF0971228.1"/>
    <property type="molecule type" value="Genomic_DNA"/>
</dbReference>
<feature type="domain" description="Shedu protein SduA C-terminal" evidence="1">
    <location>
        <begin position="29"/>
        <end position="174"/>
    </location>
</feature>
<evidence type="ECO:0000313" key="3">
    <source>
        <dbReference type="Proteomes" id="UP000704068"/>
    </source>
</evidence>